<feature type="chain" id="PRO_5012529200" evidence="1">
    <location>
        <begin position="21"/>
        <end position="100"/>
    </location>
</feature>
<accession>A0A1W2E651</accession>
<dbReference type="Proteomes" id="UP000192656">
    <property type="component" value="Unassembled WGS sequence"/>
</dbReference>
<dbReference type="EMBL" id="FWXR01000021">
    <property type="protein sequence ID" value="SMD04957.1"/>
    <property type="molecule type" value="Genomic_DNA"/>
</dbReference>
<protein>
    <submittedName>
        <fullName evidence="3">Peptidase propeptide and YPEB domain-containing protein</fullName>
    </submittedName>
</protein>
<feature type="signal peptide" evidence="1">
    <location>
        <begin position="1"/>
        <end position="20"/>
    </location>
</feature>
<evidence type="ECO:0000256" key="1">
    <source>
        <dbReference type="SAM" id="SignalP"/>
    </source>
</evidence>
<organism evidence="3 4">
    <name type="scientific">Fulvimarina manganoxydans</name>
    <dbReference type="NCBI Taxonomy" id="937218"/>
    <lineage>
        <taxon>Bacteria</taxon>
        <taxon>Pseudomonadati</taxon>
        <taxon>Pseudomonadota</taxon>
        <taxon>Alphaproteobacteria</taxon>
        <taxon>Hyphomicrobiales</taxon>
        <taxon>Aurantimonadaceae</taxon>
        <taxon>Fulvimarina</taxon>
    </lineage>
</organism>
<dbReference type="AlphaFoldDB" id="A0A1W2E651"/>
<name>A0A1W2E651_9HYPH</name>
<sequence>MKTIPIIMALSLLTATSAFAQSDTRPDPLAKLPPANSVKLSQVIAKTEGRPGFYAIKSVSYSDGEYEIVYFMDDGAEVRMNYDAETGEARPPKEGGLFGQ</sequence>
<dbReference type="Pfam" id="PF13670">
    <property type="entry name" value="PepSY_2"/>
    <property type="match status" value="1"/>
</dbReference>
<proteinExistence type="predicted"/>
<feature type="domain" description="PepSY" evidence="2">
    <location>
        <begin position="6"/>
        <end position="88"/>
    </location>
</feature>
<dbReference type="InterPro" id="IPR025711">
    <property type="entry name" value="PepSY"/>
</dbReference>
<keyword evidence="1" id="KW-0732">Signal</keyword>
<keyword evidence="4" id="KW-1185">Reference proteome</keyword>
<evidence type="ECO:0000313" key="4">
    <source>
        <dbReference type="Proteomes" id="UP000192656"/>
    </source>
</evidence>
<reference evidence="3 4" key="1">
    <citation type="submission" date="2017-04" db="EMBL/GenBank/DDBJ databases">
        <authorList>
            <person name="Afonso C.L."/>
            <person name="Miller P.J."/>
            <person name="Scott M.A."/>
            <person name="Spackman E."/>
            <person name="Goraichik I."/>
            <person name="Dimitrov K.M."/>
            <person name="Suarez D.L."/>
            <person name="Swayne D.E."/>
        </authorList>
    </citation>
    <scope>NUCLEOTIDE SEQUENCE [LARGE SCALE GENOMIC DNA]</scope>
    <source>
        <strain evidence="3 4">CGMCC 1.10972</strain>
    </source>
</reference>
<evidence type="ECO:0000313" key="3">
    <source>
        <dbReference type="EMBL" id="SMD04957.1"/>
    </source>
</evidence>
<gene>
    <name evidence="3" type="ORF">SAMN06297251_12159</name>
</gene>
<evidence type="ECO:0000259" key="2">
    <source>
        <dbReference type="Pfam" id="PF13670"/>
    </source>
</evidence>